<dbReference type="AlphaFoldDB" id="A0A3L7JAN1"/>
<name>A0A3L7JAN1_9MICO</name>
<sequence length="205" mass="22579">MHETPDAQPSSSNPIRLMVVVGSVRPGRAGLSVALWVHEHTSQIGGFDIDFVDLAELNLPFMNEPKHPKFQEYRHRHTIAWAERVEAADAFLFVTPEYNYSYSPALKNALDYLHYEWSGKPVGLVSYGGLAGGTRGLAALRPVLSALGMAGVESNIEIPYIARQIDDGFFHPTDRQVEKLTLMLTQLGRKAPTISGARRPALVGV</sequence>
<organism evidence="2 3">
    <name type="scientific">Mycetocola zhadangensis</name>
    <dbReference type="NCBI Taxonomy" id="1164595"/>
    <lineage>
        <taxon>Bacteria</taxon>
        <taxon>Bacillati</taxon>
        <taxon>Actinomycetota</taxon>
        <taxon>Actinomycetes</taxon>
        <taxon>Micrococcales</taxon>
        <taxon>Microbacteriaceae</taxon>
        <taxon>Mycetocola</taxon>
    </lineage>
</organism>
<dbReference type="OrthoDB" id="9812295at2"/>
<dbReference type="RefSeq" id="WP_121657935.1">
    <property type="nucleotide sequence ID" value="NZ_BMEK01000001.1"/>
</dbReference>
<dbReference type="Proteomes" id="UP000282460">
    <property type="component" value="Unassembled WGS sequence"/>
</dbReference>
<evidence type="ECO:0000259" key="1">
    <source>
        <dbReference type="Pfam" id="PF03358"/>
    </source>
</evidence>
<dbReference type="SUPFAM" id="SSF52218">
    <property type="entry name" value="Flavoproteins"/>
    <property type="match status" value="1"/>
</dbReference>
<dbReference type="PANTHER" id="PTHR30543">
    <property type="entry name" value="CHROMATE REDUCTASE"/>
    <property type="match status" value="1"/>
</dbReference>
<accession>A0A3L7JAN1</accession>
<gene>
    <name evidence="2" type="ORF">D9V28_01420</name>
</gene>
<dbReference type="Gene3D" id="3.40.50.360">
    <property type="match status" value="1"/>
</dbReference>
<reference evidence="2 3" key="1">
    <citation type="submission" date="2018-10" db="EMBL/GenBank/DDBJ databases">
        <authorList>
            <person name="Li J."/>
        </authorList>
    </citation>
    <scope>NUCLEOTIDE SEQUENCE [LARGE SCALE GENOMIC DNA]</scope>
    <source>
        <strain evidence="2 3">ZD1-4</strain>
    </source>
</reference>
<evidence type="ECO:0000313" key="3">
    <source>
        <dbReference type="Proteomes" id="UP000282460"/>
    </source>
</evidence>
<dbReference type="PANTHER" id="PTHR30543:SF21">
    <property type="entry name" value="NAD(P)H-DEPENDENT FMN REDUCTASE LOT6"/>
    <property type="match status" value="1"/>
</dbReference>
<dbReference type="Pfam" id="PF03358">
    <property type="entry name" value="FMN_red"/>
    <property type="match status" value="1"/>
</dbReference>
<proteinExistence type="predicted"/>
<evidence type="ECO:0000313" key="2">
    <source>
        <dbReference type="EMBL" id="RLQ85572.1"/>
    </source>
</evidence>
<keyword evidence="3" id="KW-1185">Reference proteome</keyword>
<dbReference type="InterPro" id="IPR005025">
    <property type="entry name" value="FMN_Rdtase-like_dom"/>
</dbReference>
<feature type="domain" description="NADPH-dependent FMN reductase-like" evidence="1">
    <location>
        <begin position="16"/>
        <end position="154"/>
    </location>
</feature>
<dbReference type="InterPro" id="IPR050712">
    <property type="entry name" value="NAD(P)H-dep_reductase"/>
</dbReference>
<comment type="caution">
    <text evidence="2">The sequence shown here is derived from an EMBL/GenBank/DDBJ whole genome shotgun (WGS) entry which is preliminary data.</text>
</comment>
<dbReference type="GO" id="GO:0010181">
    <property type="term" value="F:FMN binding"/>
    <property type="evidence" value="ECO:0007669"/>
    <property type="project" value="TreeGrafter"/>
</dbReference>
<dbReference type="InterPro" id="IPR029039">
    <property type="entry name" value="Flavoprotein-like_sf"/>
</dbReference>
<protein>
    <submittedName>
        <fullName evidence="2">NADPH-dependent oxidoreductase</fullName>
    </submittedName>
</protein>
<dbReference type="GO" id="GO:0016491">
    <property type="term" value="F:oxidoreductase activity"/>
    <property type="evidence" value="ECO:0007669"/>
    <property type="project" value="InterPro"/>
</dbReference>
<dbReference type="GO" id="GO:0005829">
    <property type="term" value="C:cytosol"/>
    <property type="evidence" value="ECO:0007669"/>
    <property type="project" value="TreeGrafter"/>
</dbReference>
<dbReference type="EMBL" id="RCWJ01000001">
    <property type="protein sequence ID" value="RLQ85572.1"/>
    <property type="molecule type" value="Genomic_DNA"/>
</dbReference>